<dbReference type="InterPro" id="IPR014729">
    <property type="entry name" value="Rossmann-like_a/b/a_fold"/>
</dbReference>
<organism evidence="3 4">
    <name type="scientific">Salipiger marinus</name>
    <dbReference type="NCBI Taxonomy" id="555512"/>
    <lineage>
        <taxon>Bacteria</taxon>
        <taxon>Pseudomonadati</taxon>
        <taxon>Pseudomonadota</taxon>
        <taxon>Alphaproteobacteria</taxon>
        <taxon>Rhodobacterales</taxon>
        <taxon>Roseobacteraceae</taxon>
        <taxon>Salipiger</taxon>
    </lineage>
</organism>
<gene>
    <name evidence="3" type="ORF">SAMN04487993_100611</name>
</gene>
<dbReference type="InterPro" id="IPR006016">
    <property type="entry name" value="UspA"/>
</dbReference>
<proteinExistence type="inferred from homology"/>
<dbReference type="SUPFAM" id="SSF52402">
    <property type="entry name" value="Adenine nucleotide alpha hydrolases-like"/>
    <property type="match status" value="1"/>
</dbReference>
<dbReference type="PANTHER" id="PTHR46268">
    <property type="entry name" value="STRESS RESPONSE PROTEIN NHAX"/>
    <property type="match status" value="1"/>
</dbReference>
<dbReference type="STRING" id="555512.SAMN04487993_100611"/>
<evidence type="ECO:0000256" key="1">
    <source>
        <dbReference type="ARBA" id="ARBA00008791"/>
    </source>
</evidence>
<dbReference type="Proteomes" id="UP000199093">
    <property type="component" value="Unassembled WGS sequence"/>
</dbReference>
<reference evidence="3 4" key="1">
    <citation type="submission" date="2016-10" db="EMBL/GenBank/DDBJ databases">
        <authorList>
            <person name="de Groot N.N."/>
        </authorList>
    </citation>
    <scope>NUCLEOTIDE SEQUENCE [LARGE SCALE GENOMIC DNA]</scope>
    <source>
        <strain evidence="3 4">DSM 26424</strain>
    </source>
</reference>
<evidence type="ECO:0000313" key="3">
    <source>
        <dbReference type="EMBL" id="SDI51657.1"/>
    </source>
</evidence>
<protein>
    <submittedName>
        <fullName evidence="3">Nucleotide-binding universal stress protein, UspA family</fullName>
    </submittedName>
</protein>
<dbReference type="RefSeq" id="WP_089845713.1">
    <property type="nucleotide sequence ID" value="NZ_FNEJ01000006.1"/>
</dbReference>
<feature type="domain" description="UspA" evidence="2">
    <location>
        <begin position="1"/>
        <end position="135"/>
    </location>
</feature>
<sequence length="135" mass="14635">MYSNILVPISFDSDTKTERAIAIARHLAKPEARITLLHVMEHVPGYAITYLPADYVTQSRAAVEAELHQMALTLPHGRGVVVEGHSGRTILDYAAEQGSDLIVIASHRPGMSDLLLGSTASMVVRHAACSVHVLR</sequence>
<dbReference type="OrthoDB" id="9792500at2"/>
<dbReference type="AlphaFoldDB" id="A0A1G8L7Y2"/>
<dbReference type="InterPro" id="IPR006015">
    <property type="entry name" value="Universal_stress_UspA"/>
</dbReference>
<dbReference type="Gene3D" id="3.40.50.620">
    <property type="entry name" value="HUPs"/>
    <property type="match status" value="1"/>
</dbReference>
<name>A0A1G8L7Y2_9RHOB</name>
<evidence type="ECO:0000259" key="2">
    <source>
        <dbReference type="Pfam" id="PF00582"/>
    </source>
</evidence>
<accession>A0A1G8L7Y2</accession>
<dbReference type="Pfam" id="PF00582">
    <property type="entry name" value="Usp"/>
    <property type="match status" value="1"/>
</dbReference>
<dbReference type="PRINTS" id="PR01438">
    <property type="entry name" value="UNVRSLSTRESS"/>
</dbReference>
<dbReference type="CDD" id="cd00293">
    <property type="entry name" value="USP-like"/>
    <property type="match status" value="1"/>
</dbReference>
<keyword evidence="4" id="KW-1185">Reference proteome</keyword>
<comment type="similarity">
    <text evidence="1">Belongs to the universal stress protein A family.</text>
</comment>
<evidence type="ECO:0000313" key="4">
    <source>
        <dbReference type="Proteomes" id="UP000199093"/>
    </source>
</evidence>
<dbReference type="PANTHER" id="PTHR46268:SF6">
    <property type="entry name" value="UNIVERSAL STRESS PROTEIN UP12"/>
    <property type="match status" value="1"/>
</dbReference>
<dbReference type="EMBL" id="FNEJ01000006">
    <property type="protein sequence ID" value="SDI51657.1"/>
    <property type="molecule type" value="Genomic_DNA"/>
</dbReference>